<dbReference type="KEGG" id="cmk:121850045"/>
<dbReference type="PANTHER" id="PTHR13680">
    <property type="entry name" value="CDGSH IRON-SULFUR DOMAIN-CONTAINING PROTEIN 1"/>
    <property type="match status" value="1"/>
</dbReference>
<dbReference type="EMBL" id="JW878016">
    <property type="protein sequence ID" value="AFP10533.1"/>
    <property type="molecule type" value="mRNA"/>
</dbReference>
<protein>
    <submittedName>
        <fullName evidence="10">CDGSH iron sulfur domain 1</fullName>
    </submittedName>
</protein>
<reference evidence="10" key="1">
    <citation type="journal article" date="2014" name="Nature">
        <title>Elephant shark genome provides unique insights into gnathostome evolution.</title>
        <authorList>
            <consortium name="International Elephant Shark Genome Sequencing Consortium"/>
            <person name="Venkatesh B."/>
            <person name="Lee A.P."/>
            <person name="Ravi V."/>
            <person name="Maurya A.K."/>
            <person name="Lian M.M."/>
            <person name="Swann J.B."/>
            <person name="Ohta Y."/>
            <person name="Flajnik M.F."/>
            <person name="Sutoh Y."/>
            <person name="Kasahara M."/>
            <person name="Hoon S."/>
            <person name="Gangu V."/>
            <person name="Roy S.W."/>
            <person name="Irimia M."/>
            <person name="Korzh V."/>
            <person name="Kondrychyn I."/>
            <person name="Lim Z.W."/>
            <person name="Tay B.H."/>
            <person name="Tohari S."/>
            <person name="Kong K.W."/>
            <person name="Ho S."/>
            <person name="Lorente-Galdos B."/>
            <person name="Quilez J."/>
            <person name="Marques-Bonet T."/>
            <person name="Raney B.J."/>
            <person name="Ingham P.W."/>
            <person name="Tay A."/>
            <person name="Hillier L.W."/>
            <person name="Minx P."/>
            <person name="Boehm T."/>
            <person name="Wilson R.K."/>
            <person name="Brenner S."/>
            <person name="Warren W.C."/>
        </authorList>
    </citation>
    <scope>NUCLEOTIDE SEQUENCE</scope>
    <source>
        <tissue evidence="10">Testis</tissue>
    </source>
</reference>
<dbReference type="SMART" id="SM00704">
    <property type="entry name" value="ZnF_CDGSH"/>
    <property type="match status" value="1"/>
</dbReference>
<keyword evidence="8" id="KW-1133">Transmembrane helix</keyword>
<dbReference type="GO" id="GO:0005741">
    <property type="term" value="C:mitochondrial outer membrane"/>
    <property type="evidence" value="ECO:0007669"/>
    <property type="project" value="UniProtKB-SubCell"/>
</dbReference>
<evidence type="ECO:0000256" key="2">
    <source>
        <dbReference type="ARBA" id="ARBA00022714"/>
    </source>
</evidence>
<keyword evidence="8" id="KW-0812">Transmembrane</keyword>
<organism evidence="10">
    <name type="scientific">Callorhinchus milii</name>
    <name type="common">Ghost shark</name>
    <dbReference type="NCBI Taxonomy" id="7868"/>
    <lineage>
        <taxon>Eukaryota</taxon>
        <taxon>Metazoa</taxon>
        <taxon>Chordata</taxon>
        <taxon>Craniata</taxon>
        <taxon>Vertebrata</taxon>
        <taxon>Chondrichthyes</taxon>
        <taxon>Holocephali</taxon>
        <taxon>Chimaeriformes</taxon>
        <taxon>Callorhinchidae</taxon>
        <taxon>Callorhinchus</taxon>
    </lineage>
</organism>
<accession>V9LDB2</accession>
<keyword evidence="5" id="KW-0408">Iron</keyword>
<evidence type="ECO:0000256" key="4">
    <source>
        <dbReference type="ARBA" id="ARBA00022787"/>
    </source>
</evidence>
<dbReference type="PANTHER" id="PTHR13680:SF5">
    <property type="entry name" value="CDGSH IRON-SULFUR DOMAIN-CONTAINING PROTEIN 1"/>
    <property type="match status" value="1"/>
</dbReference>
<dbReference type="OrthoDB" id="449252at2759"/>
<keyword evidence="2" id="KW-0001">2Fe-2S</keyword>
<evidence type="ECO:0000313" key="10">
    <source>
        <dbReference type="EMBL" id="AFP10533.1"/>
    </source>
</evidence>
<dbReference type="InterPro" id="IPR045131">
    <property type="entry name" value="CISD1/2"/>
</dbReference>
<comment type="subcellular location">
    <subcellularLocation>
        <location evidence="1">Mitochondrion outer membrane</location>
        <topology evidence="1">Single-pass membrane protein</topology>
    </subcellularLocation>
</comment>
<evidence type="ECO:0000256" key="8">
    <source>
        <dbReference type="SAM" id="Phobius"/>
    </source>
</evidence>
<evidence type="ECO:0000256" key="6">
    <source>
        <dbReference type="ARBA" id="ARBA00023014"/>
    </source>
</evidence>
<evidence type="ECO:0000256" key="1">
    <source>
        <dbReference type="ARBA" id="ARBA00004572"/>
    </source>
</evidence>
<dbReference type="GeneID" id="121850045"/>
<dbReference type="Pfam" id="PF09360">
    <property type="entry name" value="zf-CDGSH"/>
    <property type="match status" value="1"/>
</dbReference>
<dbReference type="AlphaFoldDB" id="V9LDB2"/>
<dbReference type="InterPro" id="IPR018967">
    <property type="entry name" value="FeS-contain_CDGSH-typ"/>
</dbReference>
<feature type="transmembrane region" description="Helical" evidence="8">
    <location>
        <begin position="6"/>
        <end position="25"/>
    </location>
</feature>
<feature type="domain" description="Iron-binding zinc finger CDGSH type" evidence="9">
    <location>
        <begin position="48"/>
        <end position="86"/>
    </location>
</feature>
<dbReference type="RefSeq" id="XP_042195952.1">
    <property type="nucleotide sequence ID" value="XM_042340018.1"/>
</dbReference>
<keyword evidence="6" id="KW-0411">Iron-sulfur</keyword>
<evidence type="ECO:0000259" key="9">
    <source>
        <dbReference type="SMART" id="SM00704"/>
    </source>
</evidence>
<comment type="cofactor">
    <cofactor evidence="7">
        <name>[2Fe-2S] cluster</name>
        <dbReference type="ChEBI" id="CHEBI:190135"/>
    </cofactor>
</comment>
<keyword evidence="4" id="KW-0496">Mitochondrion</keyword>
<evidence type="ECO:0000256" key="5">
    <source>
        <dbReference type="ARBA" id="ARBA00023004"/>
    </source>
</evidence>
<dbReference type="InterPro" id="IPR042216">
    <property type="entry name" value="MitoNEET_CISD"/>
</dbReference>
<keyword evidence="8" id="KW-0472">Membrane</keyword>
<sequence length="99" mass="10854">MFGSGYRVSAAPLVLTAVLSSYLLYRLLSGRKLGEGRVNLGIHKNLPEVVDTVDIEDMGQNTVFCRCWRSNKFPYCDGSHSQHNAVSGDNVGPLIIIKS</sequence>
<name>V9LDB2_CALMI</name>
<dbReference type="GO" id="GO:0051537">
    <property type="term" value="F:2 iron, 2 sulfur cluster binding"/>
    <property type="evidence" value="ECO:0007669"/>
    <property type="project" value="UniProtKB-KW"/>
</dbReference>
<evidence type="ECO:0000256" key="3">
    <source>
        <dbReference type="ARBA" id="ARBA00022723"/>
    </source>
</evidence>
<keyword evidence="4" id="KW-1000">Mitochondrion outer membrane</keyword>
<dbReference type="GO" id="GO:0010506">
    <property type="term" value="P:regulation of autophagy"/>
    <property type="evidence" value="ECO:0007669"/>
    <property type="project" value="InterPro"/>
</dbReference>
<keyword evidence="3" id="KW-0479">Metal-binding</keyword>
<dbReference type="FunFam" id="3.40.5.90:FF:000001">
    <property type="entry name" value="CDGSH iron-sulfur domain-containing protein 1"/>
    <property type="match status" value="1"/>
</dbReference>
<evidence type="ECO:0000256" key="7">
    <source>
        <dbReference type="ARBA" id="ARBA00034078"/>
    </source>
</evidence>
<proteinExistence type="evidence at transcript level"/>
<dbReference type="GO" id="GO:0046872">
    <property type="term" value="F:metal ion binding"/>
    <property type="evidence" value="ECO:0007669"/>
    <property type="project" value="UniProtKB-KW"/>
</dbReference>
<dbReference type="Gene3D" id="3.40.5.90">
    <property type="entry name" value="CDGSH iron-sulfur domain, mitoNEET-type"/>
    <property type="match status" value="1"/>
</dbReference>